<accession>A0A2A5T0Y5</accession>
<evidence type="ECO:0000313" key="1">
    <source>
        <dbReference type="EMBL" id="PCS21825.1"/>
    </source>
</evidence>
<keyword evidence="2" id="KW-1185">Reference proteome</keyword>
<dbReference type="EMBL" id="NBYY01000030">
    <property type="protein sequence ID" value="PCS21825.1"/>
    <property type="molecule type" value="Genomic_DNA"/>
</dbReference>
<organism evidence="1 2">
    <name type="scientific">Candidatus Enterovibrio escicola</name>
    <dbReference type="NCBI Taxonomy" id="1927127"/>
    <lineage>
        <taxon>Bacteria</taxon>
        <taxon>Pseudomonadati</taxon>
        <taxon>Pseudomonadota</taxon>
        <taxon>Gammaproteobacteria</taxon>
        <taxon>Vibrionales</taxon>
        <taxon>Vibrionaceae</taxon>
        <taxon>Enterovibrio</taxon>
    </lineage>
</organism>
<comment type="caution">
    <text evidence="1">The sequence shown here is derived from an EMBL/GenBank/DDBJ whole genome shotgun (WGS) entry which is preliminary data.</text>
</comment>
<protein>
    <submittedName>
        <fullName evidence="1">Uncharacterized protein</fullName>
    </submittedName>
</protein>
<gene>
    <name evidence="1" type="ORF">BTN49_2648</name>
</gene>
<dbReference type="Proteomes" id="UP000219020">
    <property type="component" value="Unassembled WGS sequence"/>
</dbReference>
<evidence type="ECO:0000313" key="2">
    <source>
        <dbReference type="Proteomes" id="UP000219020"/>
    </source>
</evidence>
<reference evidence="2" key="1">
    <citation type="submission" date="2017-04" db="EMBL/GenBank/DDBJ databases">
        <title>Genome evolution of the luminous symbionts of deep sea anglerfish.</title>
        <authorList>
            <person name="Hendry T.A."/>
        </authorList>
    </citation>
    <scope>NUCLEOTIDE SEQUENCE [LARGE SCALE GENOMIC DNA]</scope>
</reference>
<proteinExistence type="predicted"/>
<sequence>MVKTCKKHGPSALDIISNGVSSVIRKQAYPNVFNLINIESNHLC</sequence>
<name>A0A2A5T0Y5_9GAMM</name>
<dbReference type="AlphaFoldDB" id="A0A2A5T0Y5"/>